<name>A0A6C0DHI1_9ZZZZ</name>
<accession>A0A6C0DHI1</accession>
<protein>
    <submittedName>
        <fullName evidence="1">Uncharacterized protein</fullName>
    </submittedName>
</protein>
<sequence length="342" mass="40895">MMFTFEEKQNLITNFPNIKLSYENLIHNKVTPSVYDLYTAIPCGKKCFAWFTTIYNKNICLIMELINNKMINDIKIYDCAFNNDLTYGKNGTIIFGTHFNYSQSNFFTIENIYYWKGEDVINMNTYEKMTCIKKMLTIDIKQVCYNKKYIVFGLPLLSNSLKGLDQSIKEVGYKIYKIQLYKFNKINYFDSFTYKNIELFLQQKEMTLPVHLPAKDKYVHTKKIQKKHHVFKIKPDVQNDIYHLYCLDKNEDVYFKIAYIPDFKTSVMMNKLFRNIKENDNLDLLEESDDEEEFQNEKDDRFVDITKSFNMVCGFNYKFKKWFPISLANDSEKIVQYSELDH</sequence>
<reference evidence="1" key="1">
    <citation type="journal article" date="2020" name="Nature">
        <title>Giant virus diversity and host interactions through global metagenomics.</title>
        <authorList>
            <person name="Schulz F."/>
            <person name="Roux S."/>
            <person name="Paez-Espino D."/>
            <person name="Jungbluth S."/>
            <person name="Walsh D.A."/>
            <person name="Denef V.J."/>
            <person name="McMahon K.D."/>
            <person name="Konstantinidis K.T."/>
            <person name="Eloe-Fadrosh E.A."/>
            <person name="Kyrpides N.C."/>
            <person name="Woyke T."/>
        </authorList>
    </citation>
    <scope>NUCLEOTIDE SEQUENCE</scope>
    <source>
        <strain evidence="1">GVMAG-M-3300023174-182</strain>
    </source>
</reference>
<dbReference type="AlphaFoldDB" id="A0A6C0DHI1"/>
<dbReference type="EMBL" id="MN739623">
    <property type="protein sequence ID" value="QHT16388.1"/>
    <property type="molecule type" value="Genomic_DNA"/>
</dbReference>
<proteinExistence type="predicted"/>
<organism evidence="1">
    <name type="scientific">viral metagenome</name>
    <dbReference type="NCBI Taxonomy" id="1070528"/>
    <lineage>
        <taxon>unclassified sequences</taxon>
        <taxon>metagenomes</taxon>
        <taxon>organismal metagenomes</taxon>
    </lineage>
</organism>
<evidence type="ECO:0000313" key="1">
    <source>
        <dbReference type="EMBL" id="QHT16388.1"/>
    </source>
</evidence>